<feature type="domain" description="ISXO2-like transposase" evidence="1">
    <location>
        <begin position="129"/>
        <end position="264"/>
    </location>
</feature>
<dbReference type="SMART" id="SM01126">
    <property type="entry name" value="DDE_Tnp_IS1595"/>
    <property type="match status" value="1"/>
</dbReference>
<evidence type="ECO:0000313" key="2">
    <source>
        <dbReference type="EMBL" id="EHJ46549.1"/>
    </source>
</evidence>
<dbReference type="AlphaFoldDB" id="G7QDP3"/>
<dbReference type="HOGENOM" id="CLU_044348_11_0_7"/>
<dbReference type="RefSeq" id="WP_009179986.1">
    <property type="nucleotide sequence ID" value="NZ_CM001368.1"/>
</dbReference>
<keyword evidence="3" id="KW-1185">Reference proteome</keyword>
<dbReference type="Pfam" id="PF12762">
    <property type="entry name" value="DDE_Tnp_IS1595"/>
    <property type="match status" value="1"/>
</dbReference>
<gene>
    <name evidence="2" type="ORF">DFW101_0532</name>
</gene>
<protein>
    <recommendedName>
        <fullName evidence="1">ISXO2-like transposase domain-containing protein</fullName>
    </recommendedName>
</protein>
<dbReference type="InterPro" id="IPR024442">
    <property type="entry name" value="Transposase_Zn_ribbon"/>
</dbReference>
<dbReference type="Pfam" id="PF12760">
    <property type="entry name" value="Zn_ribbon_IS1595"/>
    <property type="match status" value="1"/>
</dbReference>
<dbReference type="EMBL" id="CM001368">
    <property type="protein sequence ID" value="EHJ46549.1"/>
    <property type="molecule type" value="Genomic_DNA"/>
</dbReference>
<dbReference type="InterPro" id="IPR024445">
    <property type="entry name" value="Tnp_ISXO2-like"/>
</dbReference>
<dbReference type="Proteomes" id="UP000004662">
    <property type="component" value="Chromosome"/>
</dbReference>
<evidence type="ECO:0000259" key="1">
    <source>
        <dbReference type="SMART" id="SM01126"/>
    </source>
</evidence>
<accession>G7QDP3</accession>
<sequence length="286" mass="31875">MTLDLERHAKSDESARRLIERFCWPAGRPRCPRCAHAKAYVLAQGRLRCAGCRYTYHALTGRFAGLAGLSPRQWLRLLTLFAAKETAHAMAAALAVAYNTAYKAATVTRLAILADSLDGLAVLGGPLGRELGFAGGVLRPKPADAPLAAVPVFGILEREGTVFVDYLPDMTPGDLLHFNLRFSLPLSRLGAIVYSDRYQRYQTLVTCGSDLLARRIVEVAGRVPAVEPRREGFWPYARERLVRFHGVTARKFPLYLKELEFRYNHREDDILPILLEKVCAVVPDLD</sequence>
<dbReference type="OrthoDB" id="5469813at2"/>
<dbReference type="STRING" id="694327.DFW101_0532"/>
<reference evidence="3" key="1">
    <citation type="journal article" date="2015" name="Genome Announc.">
        <title>High-Quality Draft Genome Sequence of Desulfovibrio carbinoliphilus FW-101-2B, an Organic Acid-Oxidizing Sulfate-Reducing Bacterium Isolated from Uranium(VI)-Contaminated Groundwater.</title>
        <authorList>
            <person name="Ramsay B.D."/>
            <person name="Hwang C."/>
            <person name="Woo H.L."/>
            <person name="Carroll S.L."/>
            <person name="Lucas S."/>
            <person name="Han J."/>
            <person name="Lapidus A.L."/>
            <person name="Cheng J.F."/>
            <person name="Goodwin L.A."/>
            <person name="Pitluck S."/>
            <person name="Peters L."/>
            <person name="Chertkov O."/>
            <person name="Held B."/>
            <person name="Detter J.C."/>
            <person name="Han C.S."/>
            <person name="Tapia R."/>
            <person name="Land M.L."/>
            <person name="Hauser L.J."/>
            <person name="Kyrpides N.C."/>
            <person name="Ivanova N.N."/>
            <person name="Mikhailova N."/>
            <person name="Pagani I."/>
            <person name="Woyke T."/>
            <person name="Arkin A.P."/>
            <person name="Dehal P."/>
            <person name="Chivian D."/>
            <person name="Criddle C.S."/>
            <person name="Wu W."/>
            <person name="Chakraborty R."/>
            <person name="Hazen T.C."/>
            <person name="Fields M.W."/>
        </authorList>
    </citation>
    <scope>NUCLEOTIDE SEQUENCE [LARGE SCALE GENOMIC DNA]</scope>
    <source>
        <strain evidence="3">FW-101-2B</strain>
    </source>
</reference>
<proteinExistence type="predicted"/>
<name>G7QDP3_9BACT</name>
<evidence type="ECO:0000313" key="3">
    <source>
        <dbReference type="Proteomes" id="UP000004662"/>
    </source>
</evidence>
<dbReference type="eggNOG" id="COG3677">
    <property type="taxonomic scope" value="Bacteria"/>
</dbReference>
<organism evidence="2 3">
    <name type="scientific">Solidesulfovibrio carbinoliphilus subsp. oakridgensis</name>
    <dbReference type="NCBI Taxonomy" id="694327"/>
    <lineage>
        <taxon>Bacteria</taxon>
        <taxon>Pseudomonadati</taxon>
        <taxon>Thermodesulfobacteriota</taxon>
        <taxon>Desulfovibrionia</taxon>
        <taxon>Desulfovibrionales</taxon>
        <taxon>Desulfovibrionaceae</taxon>
        <taxon>Solidesulfovibrio</taxon>
    </lineage>
</organism>